<reference evidence="2 3" key="1">
    <citation type="journal article" date="2009" name="Science">
        <title>Green evolution and dynamic adaptations revealed by genomes of the marine picoeukaryotes Micromonas.</title>
        <authorList>
            <person name="Worden A.Z."/>
            <person name="Lee J.H."/>
            <person name="Mock T."/>
            <person name="Rouze P."/>
            <person name="Simmons M.P."/>
            <person name="Aerts A.L."/>
            <person name="Allen A.E."/>
            <person name="Cuvelier M.L."/>
            <person name="Derelle E."/>
            <person name="Everett M.V."/>
            <person name="Foulon E."/>
            <person name="Grimwood J."/>
            <person name="Gundlach H."/>
            <person name="Henrissat B."/>
            <person name="Napoli C."/>
            <person name="McDonald S.M."/>
            <person name="Parker M.S."/>
            <person name="Rombauts S."/>
            <person name="Salamov A."/>
            <person name="Von Dassow P."/>
            <person name="Badger J.H."/>
            <person name="Coutinho P.M."/>
            <person name="Demir E."/>
            <person name="Dubchak I."/>
            <person name="Gentemann C."/>
            <person name="Eikrem W."/>
            <person name="Gready J.E."/>
            <person name="John U."/>
            <person name="Lanier W."/>
            <person name="Lindquist E.A."/>
            <person name="Lucas S."/>
            <person name="Mayer K.F."/>
            <person name="Moreau H."/>
            <person name="Not F."/>
            <person name="Otillar R."/>
            <person name="Panaud O."/>
            <person name="Pangilinan J."/>
            <person name="Paulsen I."/>
            <person name="Piegu B."/>
            <person name="Poliakov A."/>
            <person name="Robbens S."/>
            <person name="Schmutz J."/>
            <person name="Toulza E."/>
            <person name="Wyss T."/>
            <person name="Zelensky A."/>
            <person name="Zhou K."/>
            <person name="Armbrust E.V."/>
            <person name="Bhattacharya D."/>
            <person name="Goodenough U.W."/>
            <person name="Van de Peer Y."/>
            <person name="Grigoriev I.V."/>
        </authorList>
    </citation>
    <scope>NUCLEOTIDE SEQUENCE [LARGE SCALE GENOMIC DNA]</scope>
    <source>
        <strain evidence="2 3">CCMP1545</strain>
    </source>
</reference>
<dbReference type="KEGG" id="mpp:MICPUCDRAFT_56017"/>
<dbReference type="EMBL" id="GG663737">
    <property type="protein sequence ID" value="EEH58809.1"/>
    <property type="molecule type" value="Genomic_DNA"/>
</dbReference>
<proteinExistence type="predicted"/>
<dbReference type="Proteomes" id="UP000001876">
    <property type="component" value="Unassembled WGS sequence"/>
</dbReference>
<evidence type="ECO:0000313" key="2">
    <source>
        <dbReference type="EMBL" id="EEH58809.1"/>
    </source>
</evidence>
<evidence type="ECO:0000313" key="3">
    <source>
        <dbReference type="Proteomes" id="UP000001876"/>
    </source>
</evidence>
<protein>
    <submittedName>
        <fullName evidence="2">Predicted protein</fullName>
    </submittedName>
</protein>
<dbReference type="AlphaFoldDB" id="C1MNT1"/>
<dbReference type="RefSeq" id="XP_003057164.1">
    <property type="nucleotide sequence ID" value="XM_003057118.1"/>
</dbReference>
<name>C1MNT1_MICPC</name>
<feature type="region of interest" description="Disordered" evidence="1">
    <location>
        <begin position="66"/>
        <end position="86"/>
    </location>
</feature>
<accession>C1MNT1</accession>
<gene>
    <name evidence="2" type="ORF">MICPUCDRAFT_56017</name>
</gene>
<sequence length="86" mass="9200">MASAASRAFRRALGAAARSAPGAAPKELYALKVDNNGRAWHRAVRIGQGDDGLLRHLLPRDAPLLERTGSFGDTPATLTARPVRRL</sequence>
<evidence type="ECO:0000256" key="1">
    <source>
        <dbReference type="SAM" id="MobiDB-lite"/>
    </source>
</evidence>
<keyword evidence="3" id="KW-1185">Reference proteome</keyword>
<dbReference type="GeneID" id="9682603"/>
<organism evidence="3">
    <name type="scientific">Micromonas pusilla (strain CCMP1545)</name>
    <name type="common">Picoplanktonic green alga</name>
    <dbReference type="NCBI Taxonomy" id="564608"/>
    <lineage>
        <taxon>Eukaryota</taxon>
        <taxon>Viridiplantae</taxon>
        <taxon>Chlorophyta</taxon>
        <taxon>Mamiellophyceae</taxon>
        <taxon>Mamiellales</taxon>
        <taxon>Mamiellaceae</taxon>
        <taxon>Micromonas</taxon>
    </lineage>
</organism>